<accession>A0ABP9QHC2</accession>
<dbReference type="RefSeq" id="WP_185060150.1">
    <property type="nucleotide sequence ID" value="NZ_BAABJP010000024.1"/>
</dbReference>
<dbReference type="PANTHER" id="PTHR36440">
    <property type="entry name" value="PUTATIVE (AFU_ORTHOLOGUE AFUA_8G07350)-RELATED"/>
    <property type="match status" value="1"/>
</dbReference>
<dbReference type="EMBL" id="BAABJP010000024">
    <property type="protein sequence ID" value="GAA5161815.1"/>
    <property type="molecule type" value="Genomic_DNA"/>
</dbReference>
<dbReference type="Pfam" id="PF07883">
    <property type="entry name" value="Cupin_2"/>
    <property type="match status" value="1"/>
</dbReference>
<reference evidence="3" key="1">
    <citation type="journal article" date="2019" name="Int. J. Syst. Evol. Microbiol.">
        <title>The Global Catalogue of Microorganisms (GCM) 10K type strain sequencing project: providing services to taxonomists for standard genome sequencing and annotation.</title>
        <authorList>
            <consortium name="The Broad Institute Genomics Platform"/>
            <consortium name="The Broad Institute Genome Sequencing Center for Infectious Disease"/>
            <person name="Wu L."/>
            <person name="Ma J."/>
        </authorList>
    </citation>
    <scope>NUCLEOTIDE SEQUENCE [LARGE SCALE GENOMIC DNA]</scope>
    <source>
        <strain evidence="3">JCM 18303</strain>
    </source>
</reference>
<dbReference type="InterPro" id="IPR014710">
    <property type="entry name" value="RmlC-like_jellyroll"/>
</dbReference>
<feature type="domain" description="Cupin type-2" evidence="1">
    <location>
        <begin position="56"/>
        <end position="122"/>
    </location>
</feature>
<dbReference type="Gene3D" id="2.60.120.10">
    <property type="entry name" value="Jelly Rolls"/>
    <property type="match status" value="1"/>
</dbReference>
<evidence type="ECO:0000313" key="3">
    <source>
        <dbReference type="Proteomes" id="UP001428817"/>
    </source>
</evidence>
<dbReference type="SUPFAM" id="SSF51182">
    <property type="entry name" value="RmlC-like cupins"/>
    <property type="match status" value="1"/>
</dbReference>
<dbReference type="InterPro" id="IPR011051">
    <property type="entry name" value="RmlC_Cupin_sf"/>
</dbReference>
<dbReference type="InterPro" id="IPR013096">
    <property type="entry name" value="Cupin_2"/>
</dbReference>
<sequence>MSTDTPEPLPPDDPTRELTVVSPDDPGLRHIGLVGDTYTVLVNGKNSAGRYCLIDMLIPPGGGPGPHRHDFEEMFSLLEGEVEFTFRGQRQTVRAGQTVNIPANAPHFFRNASGSTVRMLCMCTPAGQEEFFATVGVSVPGRTSPAPVFEGADLEKQLRNFAKYAPRYRTEILPPA</sequence>
<organism evidence="2 3">
    <name type="scientific">Pseudonocardia eucalypti</name>
    <dbReference type="NCBI Taxonomy" id="648755"/>
    <lineage>
        <taxon>Bacteria</taxon>
        <taxon>Bacillati</taxon>
        <taxon>Actinomycetota</taxon>
        <taxon>Actinomycetes</taxon>
        <taxon>Pseudonocardiales</taxon>
        <taxon>Pseudonocardiaceae</taxon>
        <taxon>Pseudonocardia</taxon>
    </lineage>
</organism>
<keyword evidence="3" id="KW-1185">Reference proteome</keyword>
<dbReference type="Proteomes" id="UP001428817">
    <property type="component" value="Unassembled WGS sequence"/>
</dbReference>
<dbReference type="PANTHER" id="PTHR36440:SF1">
    <property type="entry name" value="PUTATIVE (AFU_ORTHOLOGUE AFUA_8G07350)-RELATED"/>
    <property type="match status" value="1"/>
</dbReference>
<name>A0ABP9QHC2_9PSEU</name>
<evidence type="ECO:0000259" key="1">
    <source>
        <dbReference type="Pfam" id="PF07883"/>
    </source>
</evidence>
<protein>
    <recommendedName>
        <fullName evidence="1">Cupin type-2 domain-containing protein</fullName>
    </recommendedName>
</protein>
<proteinExistence type="predicted"/>
<dbReference type="InterPro" id="IPR053146">
    <property type="entry name" value="QDO-like"/>
</dbReference>
<gene>
    <name evidence="2" type="ORF">GCM10023321_46630</name>
</gene>
<comment type="caution">
    <text evidence="2">The sequence shown here is derived from an EMBL/GenBank/DDBJ whole genome shotgun (WGS) entry which is preliminary data.</text>
</comment>
<evidence type="ECO:0000313" key="2">
    <source>
        <dbReference type="EMBL" id="GAA5161815.1"/>
    </source>
</evidence>